<proteinExistence type="predicted"/>
<dbReference type="RefSeq" id="WP_219353865.1">
    <property type="nucleotide sequence ID" value="NZ_CP080034.1"/>
</dbReference>
<dbReference type="InterPro" id="IPR005835">
    <property type="entry name" value="NTP_transferase_dom"/>
</dbReference>
<dbReference type="GeneID" id="94374480"/>
<dbReference type="EMBL" id="CP080034">
    <property type="protein sequence ID" value="QYC11235.1"/>
    <property type="molecule type" value="Genomic_DNA"/>
</dbReference>
<organism evidence="2 3">
    <name type="scientific">Brevundimonas nasdae</name>
    <dbReference type="NCBI Taxonomy" id="172043"/>
    <lineage>
        <taxon>Bacteria</taxon>
        <taxon>Pseudomonadati</taxon>
        <taxon>Pseudomonadota</taxon>
        <taxon>Alphaproteobacteria</taxon>
        <taxon>Caulobacterales</taxon>
        <taxon>Caulobacteraceae</taxon>
        <taxon>Brevundimonas</taxon>
    </lineage>
</organism>
<reference evidence="2 3" key="1">
    <citation type="submission" date="2021-07" db="EMBL/GenBank/DDBJ databases">
        <title>Isolation and characterization of bacteria from a gold mining with a capacity of golden bioaccumulation.</title>
        <authorList>
            <person name="Yang X.J."/>
        </authorList>
    </citation>
    <scope>NUCLEOTIDE SEQUENCE [LARGE SCALE GENOMIC DNA]</scope>
    <source>
        <strain evidence="2 3">Au29</strain>
    </source>
</reference>
<keyword evidence="3" id="KW-1185">Reference proteome</keyword>
<dbReference type="Proteomes" id="UP000824334">
    <property type="component" value="Chromosome"/>
</dbReference>
<accession>A0ABX8TN41</accession>
<evidence type="ECO:0000259" key="1">
    <source>
        <dbReference type="Pfam" id="PF00483"/>
    </source>
</evidence>
<sequence length="223" mass="23998">MNAGQAVFLVGGRGSRLGDLTTDTPKPLLPVAGRPFIEHLLDKAVRDGFTDLVLLAGYRHEAVQAYAGNWKGAPLRISVEPQPLDTAGAIAHARDLLDEQFLVVNGDTWFDFDWSALKLGAGDLGAIAARSVSPADRYETLDVRAGRVLQIIPRKSAKVGVINGGVYRLKRDAFSEIRGARSLERDLLPQLCRTGHLSATVFDGRFVDIGVPESLSAAENIVG</sequence>
<dbReference type="GO" id="GO:0016740">
    <property type="term" value="F:transferase activity"/>
    <property type="evidence" value="ECO:0007669"/>
    <property type="project" value="UniProtKB-KW"/>
</dbReference>
<dbReference type="PANTHER" id="PTHR22572">
    <property type="entry name" value="SUGAR-1-PHOSPHATE GUANYL TRANSFERASE"/>
    <property type="match status" value="1"/>
</dbReference>
<evidence type="ECO:0000313" key="3">
    <source>
        <dbReference type="Proteomes" id="UP000824334"/>
    </source>
</evidence>
<gene>
    <name evidence="2" type="ORF">KWG56_04320</name>
</gene>
<protein>
    <submittedName>
        <fullName evidence="2">NTP transferase domain-containing protein</fullName>
    </submittedName>
</protein>
<name>A0ABX8TN41_9CAUL</name>
<evidence type="ECO:0000313" key="2">
    <source>
        <dbReference type="EMBL" id="QYC11235.1"/>
    </source>
</evidence>
<keyword evidence="2" id="KW-0808">Transferase</keyword>
<feature type="domain" description="Nucleotidyl transferase" evidence="1">
    <location>
        <begin position="6"/>
        <end position="219"/>
    </location>
</feature>
<dbReference type="Pfam" id="PF00483">
    <property type="entry name" value="NTP_transferase"/>
    <property type="match status" value="1"/>
</dbReference>
<dbReference type="InterPro" id="IPR050486">
    <property type="entry name" value="Mannose-1P_guanyltransferase"/>
</dbReference>